<feature type="region of interest" description="Disordered" evidence="1">
    <location>
        <begin position="48"/>
        <end position="143"/>
    </location>
</feature>
<proteinExistence type="predicted"/>
<feature type="compositionally biased region" description="Basic and acidic residues" evidence="1">
    <location>
        <begin position="113"/>
        <end position="129"/>
    </location>
</feature>
<accession>A0A8H6IAS5</accession>
<name>A0A8H6IAS5_9AGAR</name>
<feature type="region of interest" description="Disordered" evidence="1">
    <location>
        <begin position="1"/>
        <end position="35"/>
    </location>
</feature>
<evidence type="ECO:0000313" key="2">
    <source>
        <dbReference type="EMBL" id="KAF6762058.1"/>
    </source>
</evidence>
<comment type="caution">
    <text evidence="2">The sequence shown here is derived from an EMBL/GenBank/DDBJ whole genome shotgun (WGS) entry which is preliminary data.</text>
</comment>
<dbReference type="Proteomes" id="UP000521943">
    <property type="component" value="Unassembled WGS sequence"/>
</dbReference>
<dbReference type="EMBL" id="JACGCI010000008">
    <property type="protein sequence ID" value="KAF6762058.1"/>
    <property type="molecule type" value="Genomic_DNA"/>
</dbReference>
<dbReference type="AlphaFoldDB" id="A0A8H6IAS5"/>
<evidence type="ECO:0000256" key="1">
    <source>
        <dbReference type="SAM" id="MobiDB-lite"/>
    </source>
</evidence>
<feature type="compositionally biased region" description="Basic and acidic residues" evidence="1">
    <location>
        <begin position="69"/>
        <end position="81"/>
    </location>
</feature>
<evidence type="ECO:0000313" key="3">
    <source>
        <dbReference type="Proteomes" id="UP000521943"/>
    </source>
</evidence>
<sequence length="165" mass="18801">MTSASPEDPTRPARHSPTLVRSFNPNDPDVRERQRTMDVDMAMQLSRARRETNASLPFETHPPSSLHHQLQERSRSPERDVFPAMLDEEDEMHYDHEGAGRLDLSGMDMTSGGDRDTVVPRRTRSDPSLHHAPTHPTSHTLDPYRPVFLTLWPSNVPGQHVEIKL</sequence>
<keyword evidence="3" id="KW-1185">Reference proteome</keyword>
<gene>
    <name evidence="2" type="ORF">DFP72DRAFT_595015</name>
</gene>
<protein>
    <submittedName>
        <fullName evidence="2">Uncharacterized protein</fullName>
    </submittedName>
</protein>
<organism evidence="2 3">
    <name type="scientific">Ephemerocybe angulata</name>
    <dbReference type="NCBI Taxonomy" id="980116"/>
    <lineage>
        <taxon>Eukaryota</taxon>
        <taxon>Fungi</taxon>
        <taxon>Dikarya</taxon>
        <taxon>Basidiomycota</taxon>
        <taxon>Agaricomycotina</taxon>
        <taxon>Agaricomycetes</taxon>
        <taxon>Agaricomycetidae</taxon>
        <taxon>Agaricales</taxon>
        <taxon>Agaricineae</taxon>
        <taxon>Psathyrellaceae</taxon>
        <taxon>Ephemerocybe</taxon>
    </lineage>
</organism>
<dbReference type="OrthoDB" id="29879at2759"/>
<reference evidence="2 3" key="1">
    <citation type="submission" date="2020-07" db="EMBL/GenBank/DDBJ databases">
        <title>Comparative genomics of pyrophilous fungi reveals a link between fire events and developmental genes.</title>
        <authorList>
            <consortium name="DOE Joint Genome Institute"/>
            <person name="Steindorff A.S."/>
            <person name="Carver A."/>
            <person name="Calhoun S."/>
            <person name="Stillman K."/>
            <person name="Liu H."/>
            <person name="Lipzen A."/>
            <person name="Pangilinan J."/>
            <person name="Labutti K."/>
            <person name="Bruns T.D."/>
            <person name="Grigoriev I.V."/>
        </authorList>
    </citation>
    <scope>NUCLEOTIDE SEQUENCE [LARGE SCALE GENOMIC DNA]</scope>
    <source>
        <strain evidence="2 3">CBS 144469</strain>
    </source>
</reference>